<dbReference type="AlphaFoldDB" id="A0AAV4R2W2"/>
<proteinExistence type="predicted"/>
<dbReference type="Proteomes" id="UP001054945">
    <property type="component" value="Unassembled WGS sequence"/>
</dbReference>
<name>A0AAV4R2W2_CAEEX</name>
<organism evidence="2 3">
    <name type="scientific">Caerostris extrusa</name>
    <name type="common">Bark spider</name>
    <name type="synonym">Caerostris bankana</name>
    <dbReference type="NCBI Taxonomy" id="172846"/>
    <lineage>
        <taxon>Eukaryota</taxon>
        <taxon>Metazoa</taxon>
        <taxon>Ecdysozoa</taxon>
        <taxon>Arthropoda</taxon>
        <taxon>Chelicerata</taxon>
        <taxon>Arachnida</taxon>
        <taxon>Araneae</taxon>
        <taxon>Araneomorphae</taxon>
        <taxon>Entelegynae</taxon>
        <taxon>Araneoidea</taxon>
        <taxon>Araneidae</taxon>
        <taxon>Caerostris</taxon>
    </lineage>
</organism>
<dbReference type="EMBL" id="BPLR01007223">
    <property type="protein sequence ID" value="GIY15344.1"/>
    <property type="molecule type" value="Genomic_DNA"/>
</dbReference>
<keyword evidence="3" id="KW-1185">Reference proteome</keyword>
<evidence type="ECO:0000313" key="3">
    <source>
        <dbReference type="Proteomes" id="UP001054945"/>
    </source>
</evidence>
<protein>
    <submittedName>
        <fullName evidence="2">Uncharacterized protein</fullName>
    </submittedName>
</protein>
<feature type="region of interest" description="Disordered" evidence="1">
    <location>
        <begin position="83"/>
        <end position="102"/>
    </location>
</feature>
<sequence length="166" mass="18884">MKLKIPPPTKPLEFVLGSEIVFNQPHPSPPSNVPPLRPAFGSCRRFLACPLISSSFQEHFRVCPKMQAVRLVEFNSLMTSYGKVENPSSQNTPRKLEYPSNLTPRECRPRLSSFRMKLKYLRLLNHSRSVLGSEVVFQSTSLYHLPSVPRRFLACPLTEQPSGTFQ</sequence>
<comment type="caution">
    <text evidence="2">The sequence shown here is derived from an EMBL/GenBank/DDBJ whole genome shotgun (WGS) entry which is preliminary data.</text>
</comment>
<gene>
    <name evidence="2" type="ORF">CEXT_684491</name>
</gene>
<reference evidence="2 3" key="1">
    <citation type="submission" date="2021-06" db="EMBL/GenBank/DDBJ databases">
        <title>Caerostris extrusa draft genome.</title>
        <authorList>
            <person name="Kono N."/>
            <person name="Arakawa K."/>
        </authorList>
    </citation>
    <scope>NUCLEOTIDE SEQUENCE [LARGE SCALE GENOMIC DNA]</scope>
</reference>
<evidence type="ECO:0000313" key="2">
    <source>
        <dbReference type="EMBL" id="GIY15344.1"/>
    </source>
</evidence>
<evidence type="ECO:0000256" key="1">
    <source>
        <dbReference type="SAM" id="MobiDB-lite"/>
    </source>
</evidence>
<accession>A0AAV4R2W2</accession>